<dbReference type="AlphaFoldDB" id="A0A0W0FCD3"/>
<dbReference type="InterPro" id="IPR032675">
    <property type="entry name" value="LRR_dom_sf"/>
</dbReference>
<dbReference type="CDD" id="cd09917">
    <property type="entry name" value="F-box_SF"/>
    <property type="match status" value="1"/>
</dbReference>
<evidence type="ECO:0000313" key="2">
    <source>
        <dbReference type="EMBL" id="KTB33941.1"/>
    </source>
</evidence>
<dbReference type="Gene3D" id="3.80.10.10">
    <property type="entry name" value="Ribonuclease Inhibitor"/>
    <property type="match status" value="1"/>
</dbReference>
<evidence type="ECO:0000313" key="3">
    <source>
        <dbReference type="Proteomes" id="UP000054988"/>
    </source>
</evidence>
<accession>A0A0W0FCD3</accession>
<reference evidence="2 3" key="1">
    <citation type="submission" date="2015-12" db="EMBL/GenBank/DDBJ databases">
        <title>Draft genome sequence of Moniliophthora roreri, the causal agent of frosty pod rot of cacao.</title>
        <authorList>
            <person name="Aime M.C."/>
            <person name="Diaz-Valderrama J.R."/>
            <person name="Kijpornyongpan T."/>
            <person name="Phillips-Mora W."/>
        </authorList>
    </citation>
    <scope>NUCLEOTIDE SEQUENCE [LARGE SCALE GENOMIC DNA]</scope>
    <source>
        <strain evidence="2 3">MCA 2952</strain>
    </source>
</reference>
<evidence type="ECO:0008006" key="4">
    <source>
        <dbReference type="Google" id="ProtNLM"/>
    </source>
</evidence>
<organism evidence="2 3">
    <name type="scientific">Moniliophthora roreri</name>
    <name type="common">Frosty pod rot fungus</name>
    <name type="synonym">Monilia roreri</name>
    <dbReference type="NCBI Taxonomy" id="221103"/>
    <lineage>
        <taxon>Eukaryota</taxon>
        <taxon>Fungi</taxon>
        <taxon>Dikarya</taxon>
        <taxon>Basidiomycota</taxon>
        <taxon>Agaricomycotina</taxon>
        <taxon>Agaricomycetes</taxon>
        <taxon>Agaricomycetidae</taxon>
        <taxon>Agaricales</taxon>
        <taxon>Marasmiineae</taxon>
        <taxon>Marasmiaceae</taxon>
        <taxon>Moniliophthora</taxon>
    </lineage>
</organism>
<gene>
    <name evidence="2" type="ORF">WG66_13367</name>
</gene>
<proteinExistence type="predicted"/>
<protein>
    <recommendedName>
        <fullName evidence="4">F-box domain-containing protein</fullName>
    </recommendedName>
</protein>
<evidence type="ECO:0000256" key="1">
    <source>
        <dbReference type="SAM" id="MobiDB-lite"/>
    </source>
</evidence>
<dbReference type="Proteomes" id="UP000054988">
    <property type="component" value="Unassembled WGS sequence"/>
</dbReference>
<name>A0A0W0FCD3_MONRR</name>
<dbReference type="eggNOG" id="ENOG502SSUB">
    <property type="taxonomic scope" value="Eukaryota"/>
</dbReference>
<feature type="region of interest" description="Disordered" evidence="1">
    <location>
        <begin position="1"/>
        <end position="36"/>
    </location>
</feature>
<dbReference type="EMBL" id="LATX01002123">
    <property type="protein sequence ID" value="KTB33941.1"/>
    <property type="molecule type" value="Genomic_DNA"/>
</dbReference>
<comment type="caution">
    <text evidence="2">The sequence shown here is derived from an EMBL/GenBank/DDBJ whole genome shotgun (WGS) entry which is preliminary data.</text>
</comment>
<sequence length="604" mass="67561">MSPNGVGPASKRRSVSSKAKPGAGAGTVKPSTRRAQPSFATNLSSYDRGDPFHAFNVLLKLLGSLSSRLGNCQYRMTPEEHKLSLHLLTIVEPFIGSSTPTQRTLITRQPTEILDAIVFHVESRRDLLNLGLTCHRMHGIISPRHIDYRVIRCKASSLSLWNHLIVNRSLARNVRRLEVMDERASEREIVPGGITTTDTDLESTDDELRMHSKQEVFLVAALNRMSHLSQFVWSSNHSPISIDGVLPSLLAKQTLREVEINDNVMFSPLDEEETDDSEAESSKIQKGKVLPALRAVSLRTTRHTYGLSKTPSLTRAKGLLHSCPKLEALEINYTTARSHLNSLPAQDLLLTGRWPQLRSLSLTNLRCTPLTGFDATSTFILAHLDLEILHLDIIPRNPRDVIFPPDALPKLKEIKACKEIVGALLECPCGGDAQRPLEVIKGISLVRASGVTATTNLTFLESLRRYGSETVRRIELAGWTEMDDIKRLIESAPRVTWLDVGKRITNNTQVANLNTMNVNDWAMLLSALPDLTTFHGIKFFYESHGGTSAGDKSRVRKNDESASVLVWKCPKLRRVDHWEDSAGKVVVLRKEEKDVRWEVRRVKM</sequence>